<keyword evidence="1" id="KW-0378">Hydrolase</keyword>
<sequence length="315" mass="34889">MSPLSPEDSAMIDRGFRAFYHDNLWYYPYAATQDNLALTVPWERAGAVLDPSEALTSDAMPVHSLGPKIKVKEYGPVANPRQILIWLSGGGWQLALGFPIISIGYTREPFPAPLQTTYDAIDWVKAQYGAADVIIAGVSSGANLAIVAALHRYSDWIQGVCLVAPSLDNTEGAQRRHIGVSPWFTTERMEYYQRSYVPDVAARRDCKISPSHTPKEVLSRSAKKFSVSVYIMGADILRDEAQGFVERLFQHGYQGVLGHQLLTDLAEDIQAIFAHNLCPGRLEGGMDHQFEDRFDTDTELLQFRLEGASKPLGSG</sequence>
<dbReference type="STRING" id="1220924.W2S7T9"/>
<feature type="domain" description="Alpha/beta hydrolase fold-3" evidence="2">
    <location>
        <begin position="98"/>
        <end position="252"/>
    </location>
</feature>
<dbReference type="OrthoDB" id="408631at2759"/>
<dbReference type="InParanoid" id="W2S7T9"/>
<dbReference type="SUPFAM" id="SSF53474">
    <property type="entry name" value="alpha/beta-Hydrolases"/>
    <property type="match status" value="1"/>
</dbReference>
<dbReference type="InterPro" id="IPR013094">
    <property type="entry name" value="AB_hydrolase_3"/>
</dbReference>
<dbReference type="PANTHER" id="PTHR48081">
    <property type="entry name" value="AB HYDROLASE SUPERFAMILY PROTEIN C4A8.06C"/>
    <property type="match status" value="1"/>
</dbReference>
<keyword evidence="4" id="KW-1185">Reference proteome</keyword>
<dbReference type="HOGENOM" id="CLU_789926_0_0_1"/>
<evidence type="ECO:0000259" key="2">
    <source>
        <dbReference type="Pfam" id="PF07859"/>
    </source>
</evidence>
<organism evidence="3 4">
    <name type="scientific">Cyphellophora europaea (strain CBS 101466)</name>
    <name type="common">Phialophora europaea</name>
    <dbReference type="NCBI Taxonomy" id="1220924"/>
    <lineage>
        <taxon>Eukaryota</taxon>
        <taxon>Fungi</taxon>
        <taxon>Dikarya</taxon>
        <taxon>Ascomycota</taxon>
        <taxon>Pezizomycotina</taxon>
        <taxon>Eurotiomycetes</taxon>
        <taxon>Chaetothyriomycetidae</taxon>
        <taxon>Chaetothyriales</taxon>
        <taxon>Cyphellophoraceae</taxon>
        <taxon>Cyphellophora</taxon>
    </lineage>
</organism>
<dbReference type="AlphaFoldDB" id="W2S7T9"/>
<dbReference type="InterPro" id="IPR050300">
    <property type="entry name" value="GDXG_lipolytic_enzyme"/>
</dbReference>
<evidence type="ECO:0000313" key="4">
    <source>
        <dbReference type="Proteomes" id="UP000030752"/>
    </source>
</evidence>
<proteinExistence type="predicted"/>
<reference evidence="3 4" key="1">
    <citation type="submission" date="2013-03" db="EMBL/GenBank/DDBJ databases">
        <title>The Genome Sequence of Phialophora europaea CBS 101466.</title>
        <authorList>
            <consortium name="The Broad Institute Genomics Platform"/>
            <person name="Cuomo C."/>
            <person name="de Hoog S."/>
            <person name="Gorbushina A."/>
            <person name="Walker B."/>
            <person name="Young S.K."/>
            <person name="Zeng Q."/>
            <person name="Gargeya S."/>
            <person name="Fitzgerald M."/>
            <person name="Haas B."/>
            <person name="Abouelleil A."/>
            <person name="Allen A.W."/>
            <person name="Alvarado L."/>
            <person name="Arachchi H.M."/>
            <person name="Berlin A.M."/>
            <person name="Chapman S.B."/>
            <person name="Gainer-Dewar J."/>
            <person name="Goldberg J."/>
            <person name="Griggs A."/>
            <person name="Gujja S."/>
            <person name="Hansen M."/>
            <person name="Howarth C."/>
            <person name="Imamovic A."/>
            <person name="Ireland A."/>
            <person name="Larimer J."/>
            <person name="McCowan C."/>
            <person name="Murphy C."/>
            <person name="Pearson M."/>
            <person name="Poon T.W."/>
            <person name="Priest M."/>
            <person name="Roberts A."/>
            <person name="Saif S."/>
            <person name="Shea T."/>
            <person name="Sisk P."/>
            <person name="Sykes S."/>
            <person name="Wortman J."/>
            <person name="Nusbaum C."/>
            <person name="Birren B."/>
        </authorList>
    </citation>
    <scope>NUCLEOTIDE SEQUENCE [LARGE SCALE GENOMIC DNA]</scope>
    <source>
        <strain evidence="3 4">CBS 101466</strain>
    </source>
</reference>
<evidence type="ECO:0000256" key="1">
    <source>
        <dbReference type="ARBA" id="ARBA00022801"/>
    </source>
</evidence>
<dbReference type="VEuPathDB" id="FungiDB:HMPREF1541_10441"/>
<dbReference type="InterPro" id="IPR029058">
    <property type="entry name" value="AB_hydrolase_fold"/>
</dbReference>
<evidence type="ECO:0000313" key="3">
    <source>
        <dbReference type="EMBL" id="ETN44771.1"/>
    </source>
</evidence>
<dbReference type="EMBL" id="KB822714">
    <property type="protein sequence ID" value="ETN44771.1"/>
    <property type="molecule type" value="Genomic_DNA"/>
</dbReference>
<dbReference type="Proteomes" id="UP000030752">
    <property type="component" value="Unassembled WGS sequence"/>
</dbReference>
<dbReference type="GeneID" id="19977780"/>
<gene>
    <name evidence="3" type="ORF">HMPREF1541_10441</name>
</gene>
<accession>W2S7T9</accession>
<name>W2S7T9_CYPE1</name>
<protein>
    <recommendedName>
        <fullName evidence="2">Alpha/beta hydrolase fold-3 domain-containing protein</fullName>
    </recommendedName>
</protein>
<dbReference type="Pfam" id="PF07859">
    <property type="entry name" value="Abhydrolase_3"/>
    <property type="match status" value="1"/>
</dbReference>
<dbReference type="PANTHER" id="PTHR48081:SF8">
    <property type="entry name" value="ALPHA_BETA HYDROLASE FOLD-3 DOMAIN-CONTAINING PROTEIN-RELATED"/>
    <property type="match status" value="1"/>
</dbReference>
<dbReference type="GO" id="GO:0016787">
    <property type="term" value="F:hydrolase activity"/>
    <property type="evidence" value="ECO:0007669"/>
    <property type="project" value="UniProtKB-KW"/>
</dbReference>
<dbReference type="RefSeq" id="XP_008713334.1">
    <property type="nucleotide sequence ID" value="XM_008715112.1"/>
</dbReference>
<dbReference type="Gene3D" id="3.40.50.1820">
    <property type="entry name" value="alpha/beta hydrolase"/>
    <property type="match status" value="1"/>
</dbReference>